<dbReference type="PANTHER" id="PTHR42085:SF2">
    <property type="entry name" value="F-BOX DOMAIN-CONTAINING PROTEIN"/>
    <property type="match status" value="1"/>
</dbReference>
<accession>R8BGB4</accession>
<evidence type="ECO:0000313" key="2">
    <source>
        <dbReference type="Proteomes" id="UP000014074"/>
    </source>
</evidence>
<sequence>MSLCTFSYFFDLPPEIREQILQYLCIYPKGIEVGHAASDRDADKPQPLSAWAEWYEPRAPTIIQYVLDLFLVNLQFYREASAIYFGQNVFHLHAVGRRNKGSQLLDPTAGLLAAEAFRPSRRRIRHAVLHLRRLSGQFQTDVAPALFDMILNGNLRILEFHFAPPFSSSWNLHASTVGVTDPSPAYLAQSRPFIELMRLLTDPDLERAGVAVSAARHWRLWCSLHAKPCNSRGHEQPCLSTWGAVGRRGASEDEMLDVDVGQLIAQYGEIGDQLRIFEVGD</sequence>
<dbReference type="OrthoDB" id="5229512at2759"/>
<dbReference type="InterPro" id="IPR038883">
    <property type="entry name" value="AN11006-like"/>
</dbReference>
<evidence type="ECO:0000313" key="1">
    <source>
        <dbReference type="EMBL" id="EON98350.1"/>
    </source>
</evidence>
<proteinExistence type="predicted"/>
<organism evidence="1 2">
    <name type="scientific">Phaeoacremonium minimum (strain UCR-PA7)</name>
    <name type="common">Esca disease fungus</name>
    <name type="synonym">Togninia minima</name>
    <dbReference type="NCBI Taxonomy" id="1286976"/>
    <lineage>
        <taxon>Eukaryota</taxon>
        <taxon>Fungi</taxon>
        <taxon>Dikarya</taxon>
        <taxon>Ascomycota</taxon>
        <taxon>Pezizomycotina</taxon>
        <taxon>Sordariomycetes</taxon>
        <taxon>Sordariomycetidae</taxon>
        <taxon>Togniniales</taxon>
        <taxon>Togniniaceae</taxon>
        <taxon>Phaeoacremonium</taxon>
    </lineage>
</organism>
<dbReference type="AlphaFoldDB" id="R8BGB4"/>
<protein>
    <submittedName>
        <fullName evidence="1">Uncharacterized protein</fullName>
    </submittedName>
</protein>
<dbReference type="Proteomes" id="UP000014074">
    <property type="component" value="Unassembled WGS sequence"/>
</dbReference>
<dbReference type="KEGG" id="tmn:UCRPA7_6150"/>
<reference evidence="2" key="1">
    <citation type="journal article" date="2013" name="Genome Announc.">
        <title>Draft genome sequence of the ascomycete Phaeoacremonium aleophilum strain UCR-PA7, a causal agent of the esca disease complex in grapevines.</title>
        <authorList>
            <person name="Blanco-Ulate B."/>
            <person name="Rolshausen P."/>
            <person name="Cantu D."/>
        </authorList>
    </citation>
    <scope>NUCLEOTIDE SEQUENCE [LARGE SCALE GENOMIC DNA]</scope>
    <source>
        <strain evidence="2">UCR-PA7</strain>
    </source>
</reference>
<dbReference type="eggNOG" id="ENOG502RKZH">
    <property type="taxonomic scope" value="Eukaryota"/>
</dbReference>
<keyword evidence="2" id="KW-1185">Reference proteome</keyword>
<dbReference type="HOGENOM" id="CLU_086455_0_0_1"/>
<dbReference type="PANTHER" id="PTHR42085">
    <property type="entry name" value="F-BOX DOMAIN-CONTAINING PROTEIN"/>
    <property type="match status" value="1"/>
</dbReference>
<dbReference type="GeneID" id="19326777"/>
<dbReference type="EMBL" id="KB933222">
    <property type="protein sequence ID" value="EON98350.1"/>
    <property type="molecule type" value="Genomic_DNA"/>
</dbReference>
<name>R8BGB4_PHAM7</name>
<dbReference type="RefSeq" id="XP_007916881.1">
    <property type="nucleotide sequence ID" value="XM_007918690.1"/>
</dbReference>
<gene>
    <name evidence="1" type="ORF">UCRPA7_6150</name>
</gene>